<evidence type="ECO:0000313" key="1">
    <source>
        <dbReference type="EMBL" id="WQD78510.1"/>
    </source>
</evidence>
<reference evidence="1 2" key="1">
    <citation type="submission" date="2023-12" db="EMBL/GenBank/DDBJ databases">
        <title>Genome sequencing and assembly of bacterial species from a model synthetic community.</title>
        <authorList>
            <person name="Hogle S.L."/>
        </authorList>
    </citation>
    <scope>NUCLEOTIDE SEQUENCE [LARGE SCALE GENOMIC DNA]</scope>
    <source>
        <strain evidence="1 2">HAMBI 2494</strain>
    </source>
</reference>
<accession>A0ABZ0WMA2</accession>
<gene>
    <name evidence="1" type="ORF">U0042_02030</name>
</gene>
<sequence>MKIYLLDANVLITANRDYYSMEMVPVFWEWLLYMAECGRVKMPIETLEEVRDGGGKAKKDALVTWLNRAEVYEGLLLQEDAAPELVASVIAKGYAPDLDETELETVGRDPFLIAYAVADPDNRVVVSIEVSAPAKKRANRRVPDVCRDNGVSVCNTFTMLRELGFTTAWTKPGA</sequence>
<keyword evidence="2" id="KW-1185">Reference proteome</keyword>
<dbReference type="Pfam" id="PF14367">
    <property type="entry name" value="DUF4411"/>
    <property type="match status" value="1"/>
</dbReference>
<dbReference type="RefSeq" id="WP_114809637.1">
    <property type="nucleotide sequence ID" value="NZ_CP139965.1"/>
</dbReference>
<proteinExistence type="predicted"/>
<protein>
    <submittedName>
        <fullName evidence="1">DUF4411 family protein</fullName>
    </submittedName>
</protein>
<dbReference type="Proteomes" id="UP001325479">
    <property type="component" value="Chromosome"/>
</dbReference>
<evidence type="ECO:0000313" key="2">
    <source>
        <dbReference type="Proteomes" id="UP001325479"/>
    </source>
</evidence>
<name>A0ABZ0WMA2_9BURK</name>
<dbReference type="EMBL" id="CP139965">
    <property type="protein sequence ID" value="WQD78510.1"/>
    <property type="molecule type" value="Genomic_DNA"/>
</dbReference>
<organism evidence="1 2">
    <name type="scientific">Paraburkholderia kururiensis</name>
    <dbReference type="NCBI Taxonomy" id="984307"/>
    <lineage>
        <taxon>Bacteria</taxon>
        <taxon>Pseudomonadati</taxon>
        <taxon>Pseudomonadota</taxon>
        <taxon>Betaproteobacteria</taxon>
        <taxon>Burkholderiales</taxon>
        <taxon>Burkholderiaceae</taxon>
        <taxon>Paraburkholderia</taxon>
    </lineage>
</organism>
<dbReference type="InterPro" id="IPR016541">
    <property type="entry name" value="UCP008505"/>
</dbReference>